<protein>
    <submittedName>
        <fullName evidence="2">KIR protein</fullName>
    </submittedName>
</protein>
<sequence>MAPGSASTRPLTKADLRNLPSRLAYDNFNNNWNTWCKDTYVGKIRNSVKTTLQKHPNTDKCLDKVLGAWYYVNKVMFSGSPYHKDRCEYFYYWLGDLISDKLVTGSSFSTFLSDVYNALEKLGVDHKCKKIDEFIAKSTFTQMRKMYEYYRDYQTIQEQLQRSGNKCDKDYDQHLKDILKAYNGAQSKCTAVGATYSKWCSGFEDMFTEQKYKNLLDQKRTVDEDYHCLDQLPSESAYSALNNVKEHCNNGSVLEKEATKTSMKHSLNSYQGTPDYADIIIDGWCYANGEGKSKLPTDDLCDFLYYWTGDLLPGTPKSVQLFAGIMSAIYGNLGEFKIDGKCTDMYDKISTDIFNKMKTVFDYSKDYGTIKKFVQYTQAGGPSCTDVYYLYLDRVATAYQYMKTHCPDGIGSNEQWCKNFKSIAEERTYNQLLQLKCSLKHTSDCPRNATVAGAISGALASVGLPTIVAFFLHKYNLLPSWFGKHFKGGRKNIRGRERRSNPRNVDMFTDDSSTETSTYVSTVDSSSNLTENSSIYNGERRRPPTGRNNNDGRRQQQQTAGGGQRGQSHRNIGYGRM</sequence>
<accession>A0A1B1DSK9</accession>
<organism evidence="2 3">
    <name type="scientific">Plasmodium coatneyi</name>
    <dbReference type="NCBI Taxonomy" id="208452"/>
    <lineage>
        <taxon>Eukaryota</taxon>
        <taxon>Sar</taxon>
        <taxon>Alveolata</taxon>
        <taxon>Apicomplexa</taxon>
        <taxon>Aconoidasida</taxon>
        <taxon>Haemosporida</taxon>
        <taxon>Plasmodiidae</taxon>
        <taxon>Plasmodium</taxon>
    </lineage>
</organism>
<dbReference type="OrthoDB" id="381419at2759"/>
<dbReference type="Pfam" id="PF05795">
    <property type="entry name" value="Plasmodium_Vir"/>
    <property type="match status" value="2"/>
</dbReference>
<dbReference type="AlphaFoldDB" id="A0A1B1DSK9"/>
<dbReference type="InterPro" id="IPR008780">
    <property type="entry name" value="Plasmodium_Vir"/>
</dbReference>
<evidence type="ECO:0000313" key="3">
    <source>
        <dbReference type="Proteomes" id="UP000092716"/>
    </source>
</evidence>
<dbReference type="KEGG" id="pcot:PCOAH_00001670"/>
<proteinExistence type="predicted"/>
<keyword evidence="3" id="KW-1185">Reference proteome</keyword>
<evidence type="ECO:0000256" key="1">
    <source>
        <dbReference type="SAM" id="MobiDB-lite"/>
    </source>
</evidence>
<dbReference type="Proteomes" id="UP000092716">
    <property type="component" value="Chromosome 1"/>
</dbReference>
<name>A0A1B1DSK9_9APIC</name>
<dbReference type="GeneID" id="30906886"/>
<gene>
    <name evidence="2" type="ORF">PCOAH_00001670</name>
</gene>
<dbReference type="RefSeq" id="XP_019912466.1">
    <property type="nucleotide sequence ID" value="XM_020056984.1"/>
</dbReference>
<feature type="compositionally biased region" description="Low complexity" evidence="1">
    <location>
        <begin position="514"/>
        <end position="527"/>
    </location>
</feature>
<reference evidence="3" key="1">
    <citation type="submission" date="2016-06" db="EMBL/GenBank/DDBJ databases">
        <title>First high quality genome sequence of Plasmodium coatneyi using continuous long reads from single molecule, real-time sequencing.</title>
        <authorList>
            <person name="Chien J.-T."/>
            <person name="Pakala S.B."/>
            <person name="Geraldo J.A."/>
            <person name="Lapp S.A."/>
            <person name="Barnwell J.W."/>
            <person name="Kissinger J.C."/>
            <person name="Galinski M.R."/>
            <person name="Humphrey J.C."/>
        </authorList>
    </citation>
    <scope>NUCLEOTIDE SEQUENCE [LARGE SCALE GENOMIC DNA]</scope>
    <source>
        <strain evidence="3">Hackeri</strain>
    </source>
</reference>
<dbReference type="EMBL" id="CP016239">
    <property type="protein sequence ID" value="ANQ05771.1"/>
    <property type="molecule type" value="Genomic_DNA"/>
</dbReference>
<feature type="region of interest" description="Disordered" evidence="1">
    <location>
        <begin position="492"/>
        <end position="577"/>
    </location>
</feature>
<dbReference type="VEuPathDB" id="PlasmoDB:PCOAH_00001670"/>
<evidence type="ECO:0000313" key="2">
    <source>
        <dbReference type="EMBL" id="ANQ05771.1"/>
    </source>
</evidence>